<feature type="compositionally biased region" description="Polar residues" evidence="1">
    <location>
        <begin position="156"/>
        <end position="178"/>
    </location>
</feature>
<keyword evidence="2" id="KW-0812">Transmembrane</keyword>
<dbReference type="Proteomes" id="UP001549921">
    <property type="component" value="Unassembled WGS sequence"/>
</dbReference>
<sequence>MATVEQPMFILPKKRNGKKQNPVASHVDHIISVQGAMDTDLPSKYKNGLSPVTEHVVVNGIIHSTMEGLKSNMKINLPIINDVNDEDLNESNTDDSQKMQNTQKNGYQALSTIHSSREIIDLSPIYENSSEACSSHGDLRDRDENDIQKSCRILNSDINESSSATPNSLSQTQSENSFEMGTMTDSLKNSAKRKKRVNIVPGIVESEHTDTEITALRVESEGSISPECSLTENSKDSYLTMTGTIKRGKKKGQNVDVKLNISREELEIIEAAIVAEEYNKMDISKCSLYNGLHVFLFSLVCIPIVACISALYSFYMGTMTWYNIFSHVTEDLSCLKKVLLAPIVILSYPFLIVIFTIGLGLYAGIVQLTFSGANWWKDVCDFEKGFYGWLCSTLGMSECSPYEVVILMDVKPS</sequence>
<keyword evidence="2" id="KW-0472">Membrane</keyword>
<dbReference type="EMBL" id="JBEDNZ010000021">
    <property type="protein sequence ID" value="KAL0818840.1"/>
    <property type="molecule type" value="Genomic_DNA"/>
</dbReference>
<proteinExistence type="predicted"/>
<keyword evidence="2" id="KW-1133">Transmembrane helix</keyword>
<dbReference type="PANTHER" id="PTHR31777:SF0">
    <property type="entry name" value="TRANSMEMBRANE PROTEIN 169"/>
    <property type="match status" value="1"/>
</dbReference>
<feature type="transmembrane region" description="Helical" evidence="2">
    <location>
        <begin position="294"/>
        <end position="317"/>
    </location>
</feature>
<accession>A0ABD0SG76</accession>
<gene>
    <name evidence="3" type="ORF">ABMA28_008160</name>
</gene>
<dbReference type="InterPro" id="IPR029386">
    <property type="entry name" value="TMEM169"/>
</dbReference>
<feature type="transmembrane region" description="Helical" evidence="2">
    <location>
        <begin position="338"/>
        <end position="365"/>
    </location>
</feature>
<evidence type="ECO:0000256" key="2">
    <source>
        <dbReference type="SAM" id="Phobius"/>
    </source>
</evidence>
<evidence type="ECO:0000256" key="1">
    <source>
        <dbReference type="SAM" id="MobiDB-lite"/>
    </source>
</evidence>
<protein>
    <recommendedName>
        <fullName evidence="5">Transmembrane protein 169</fullName>
    </recommendedName>
</protein>
<organism evidence="3 4">
    <name type="scientific">Loxostege sticticalis</name>
    <name type="common">Beet webworm moth</name>
    <dbReference type="NCBI Taxonomy" id="481309"/>
    <lineage>
        <taxon>Eukaryota</taxon>
        <taxon>Metazoa</taxon>
        <taxon>Ecdysozoa</taxon>
        <taxon>Arthropoda</taxon>
        <taxon>Hexapoda</taxon>
        <taxon>Insecta</taxon>
        <taxon>Pterygota</taxon>
        <taxon>Neoptera</taxon>
        <taxon>Endopterygota</taxon>
        <taxon>Lepidoptera</taxon>
        <taxon>Glossata</taxon>
        <taxon>Ditrysia</taxon>
        <taxon>Pyraloidea</taxon>
        <taxon>Crambidae</taxon>
        <taxon>Pyraustinae</taxon>
        <taxon>Loxostege</taxon>
    </lineage>
</organism>
<dbReference type="AlphaFoldDB" id="A0ABD0SG76"/>
<evidence type="ECO:0000313" key="3">
    <source>
        <dbReference type="EMBL" id="KAL0818840.1"/>
    </source>
</evidence>
<dbReference type="Pfam" id="PF15052">
    <property type="entry name" value="TMEM169"/>
    <property type="match status" value="1"/>
</dbReference>
<dbReference type="PANTHER" id="PTHR31777">
    <property type="entry name" value="TRANSMEMBRANE PROTEIN 169"/>
    <property type="match status" value="1"/>
</dbReference>
<reference evidence="3 4" key="1">
    <citation type="submission" date="2024-06" db="EMBL/GenBank/DDBJ databases">
        <title>A chromosome-level genome assembly of beet webworm, Loxostege sticticalis.</title>
        <authorList>
            <person name="Zhang Y."/>
        </authorList>
    </citation>
    <scope>NUCLEOTIDE SEQUENCE [LARGE SCALE GENOMIC DNA]</scope>
    <source>
        <strain evidence="3">AQ028</strain>
        <tissue evidence="3">Male pupae</tissue>
    </source>
</reference>
<comment type="caution">
    <text evidence="3">The sequence shown here is derived from an EMBL/GenBank/DDBJ whole genome shotgun (WGS) entry which is preliminary data.</text>
</comment>
<evidence type="ECO:0000313" key="4">
    <source>
        <dbReference type="Proteomes" id="UP001549921"/>
    </source>
</evidence>
<evidence type="ECO:0008006" key="5">
    <source>
        <dbReference type="Google" id="ProtNLM"/>
    </source>
</evidence>
<name>A0ABD0SG76_LOXSC</name>
<feature type="region of interest" description="Disordered" evidence="1">
    <location>
        <begin position="155"/>
        <end position="178"/>
    </location>
</feature>